<evidence type="ECO:0000256" key="8">
    <source>
        <dbReference type="ARBA" id="ARBA00049244"/>
    </source>
</evidence>
<dbReference type="InterPro" id="IPR010372">
    <property type="entry name" value="DNA_pol3_delta_N"/>
</dbReference>
<dbReference type="Gene3D" id="3.40.50.300">
    <property type="entry name" value="P-loop containing nucleotide triphosphate hydrolases"/>
    <property type="match status" value="1"/>
</dbReference>
<dbReference type="EMBL" id="PKHE01000003">
    <property type="protein sequence ID" value="PKY90384.1"/>
    <property type="molecule type" value="Genomic_DNA"/>
</dbReference>
<evidence type="ECO:0000259" key="9">
    <source>
        <dbReference type="Pfam" id="PF06144"/>
    </source>
</evidence>
<dbReference type="PANTHER" id="PTHR34388:SF1">
    <property type="entry name" value="DNA POLYMERASE III SUBUNIT DELTA"/>
    <property type="match status" value="1"/>
</dbReference>
<evidence type="ECO:0000256" key="6">
    <source>
        <dbReference type="ARBA" id="ARBA00022932"/>
    </source>
</evidence>
<name>A0A2I1K410_9LACT</name>
<dbReference type="NCBIfam" id="TIGR01128">
    <property type="entry name" value="holA"/>
    <property type="match status" value="1"/>
</dbReference>
<comment type="caution">
    <text evidence="11">The sequence shown here is derived from an EMBL/GenBank/DDBJ whole genome shotgun (WGS) entry which is preliminary data.</text>
</comment>
<dbReference type="Pfam" id="PF06144">
    <property type="entry name" value="DNA_pol3_delta"/>
    <property type="match status" value="1"/>
</dbReference>
<keyword evidence="3" id="KW-0808">Transferase</keyword>
<dbReference type="RefSeq" id="WP_101953841.1">
    <property type="nucleotide sequence ID" value="NZ_PKHE01000003.1"/>
</dbReference>
<dbReference type="GO" id="GO:0003887">
    <property type="term" value="F:DNA-directed DNA polymerase activity"/>
    <property type="evidence" value="ECO:0007669"/>
    <property type="project" value="UniProtKB-KW"/>
</dbReference>
<proteinExistence type="inferred from homology"/>
<keyword evidence="5" id="KW-0235">DNA replication</keyword>
<dbReference type="InterPro" id="IPR005790">
    <property type="entry name" value="DNA_polIII_delta"/>
</dbReference>
<sequence>MVQPIYILEGDEAFLIEQFYQQIAPDSALDSEYEVISMDLEEDSIEAMLNEADSYSFFASKRLITVHHGAILSSQTSLKMSDTDKERLNTYFNNPNPSSVVIFHHGTSKIDGRKKLTKVAKKQGYVVDVTSPDESKVKQYLQQYLANQNFQLSAHLVDSLLVRVSYSLTQAIEELKKLQLYALSGNEIDEATLTQLVPRTMESDIFKLTNALSAKKYSEAIQIYEDLILLKHEPIAIFGLIISQFRVMLQSYILQRQGYQPSDIAKLLNIHPYRVQIALQNARHISLSSLKTFYDYLAEIDFKLKTGVGMPDNHFYLLITQLHQLYQ</sequence>
<comment type="similarity">
    <text evidence="7">Belongs to the DNA polymerase HolA subunit family.</text>
</comment>
<feature type="domain" description="DNA polymerase III delta N-terminal" evidence="9">
    <location>
        <begin position="6"/>
        <end position="129"/>
    </location>
</feature>
<keyword evidence="6" id="KW-0239">DNA-directed DNA polymerase</keyword>
<dbReference type="InterPro" id="IPR027417">
    <property type="entry name" value="P-loop_NTPase"/>
</dbReference>
<dbReference type="InterPro" id="IPR008921">
    <property type="entry name" value="DNA_pol3_clamp-load_cplx_C"/>
</dbReference>
<evidence type="ECO:0000313" key="12">
    <source>
        <dbReference type="Proteomes" id="UP000234384"/>
    </source>
</evidence>
<dbReference type="GO" id="GO:0003677">
    <property type="term" value="F:DNA binding"/>
    <property type="evidence" value="ECO:0007669"/>
    <property type="project" value="InterPro"/>
</dbReference>
<dbReference type="Proteomes" id="UP000234384">
    <property type="component" value="Unassembled WGS sequence"/>
</dbReference>
<dbReference type="Gene3D" id="1.20.272.10">
    <property type="match status" value="1"/>
</dbReference>
<evidence type="ECO:0000256" key="2">
    <source>
        <dbReference type="ARBA" id="ARBA00017703"/>
    </source>
</evidence>
<dbReference type="PANTHER" id="PTHR34388">
    <property type="entry name" value="DNA POLYMERASE III SUBUNIT DELTA"/>
    <property type="match status" value="1"/>
</dbReference>
<evidence type="ECO:0000259" key="10">
    <source>
        <dbReference type="Pfam" id="PF21694"/>
    </source>
</evidence>
<evidence type="ECO:0000256" key="3">
    <source>
        <dbReference type="ARBA" id="ARBA00022679"/>
    </source>
</evidence>
<reference evidence="11 12" key="1">
    <citation type="submission" date="2017-12" db="EMBL/GenBank/DDBJ databases">
        <title>Phylogenetic diversity of female urinary microbiome.</title>
        <authorList>
            <person name="Thomas-White K."/>
            <person name="Wolfe A.J."/>
        </authorList>
    </citation>
    <scope>NUCLEOTIDE SEQUENCE [LARGE SCALE GENOMIC DNA]</scope>
    <source>
        <strain evidence="11 12">UMB0898</strain>
    </source>
</reference>
<dbReference type="GO" id="GO:0006261">
    <property type="term" value="P:DNA-templated DNA replication"/>
    <property type="evidence" value="ECO:0007669"/>
    <property type="project" value="TreeGrafter"/>
</dbReference>
<protein>
    <recommendedName>
        <fullName evidence="2">DNA polymerase III subunit delta</fullName>
        <ecNumber evidence="1">2.7.7.7</ecNumber>
    </recommendedName>
</protein>
<evidence type="ECO:0000256" key="7">
    <source>
        <dbReference type="ARBA" id="ARBA00034754"/>
    </source>
</evidence>
<dbReference type="Pfam" id="PF21694">
    <property type="entry name" value="DNA_pol3_delta_C"/>
    <property type="match status" value="1"/>
</dbReference>
<comment type="catalytic activity">
    <reaction evidence="8">
        <text>DNA(n) + a 2'-deoxyribonucleoside 5'-triphosphate = DNA(n+1) + diphosphate</text>
        <dbReference type="Rhea" id="RHEA:22508"/>
        <dbReference type="Rhea" id="RHEA-COMP:17339"/>
        <dbReference type="Rhea" id="RHEA-COMP:17340"/>
        <dbReference type="ChEBI" id="CHEBI:33019"/>
        <dbReference type="ChEBI" id="CHEBI:61560"/>
        <dbReference type="ChEBI" id="CHEBI:173112"/>
        <dbReference type="EC" id="2.7.7.7"/>
    </reaction>
</comment>
<evidence type="ECO:0000256" key="1">
    <source>
        <dbReference type="ARBA" id="ARBA00012417"/>
    </source>
</evidence>
<dbReference type="AlphaFoldDB" id="A0A2I1K410"/>
<accession>A0A2I1K410</accession>
<keyword evidence="4" id="KW-0548">Nucleotidyltransferase</keyword>
<feature type="domain" description="DNA polymerase III delta subunit-like C-terminal" evidence="10">
    <location>
        <begin position="202"/>
        <end position="322"/>
    </location>
</feature>
<evidence type="ECO:0000313" key="11">
    <source>
        <dbReference type="EMBL" id="PKY90384.1"/>
    </source>
</evidence>
<dbReference type="InterPro" id="IPR048466">
    <property type="entry name" value="DNA_pol3_delta-like_C"/>
</dbReference>
<dbReference type="EC" id="2.7.7.7" evidence="1"/>
<evidence type="ECO:0000256" key="5">
    <source>
        <dbReference type="ARBA" id="ARBA00022705"/>
    </source>
</evidence>
<gene>
    <name evidence="11" type="ORF">CYJ57_01805</name>
</gene>
<dbReference type="OrthoDB" id="9775929at2"/>
<organism evidence="11 12">
    <name type="scientific">Falseniella ignava</name>
    <dbReference type="NCBI Taxonomy" id="137730"/>
    <lineage>
        <taxon>Bacteria</taxon>
        <taxon>Bacillati</taxon>
        <taxon>Bacillota</taxon>
        <taxon>Bacilli</taxon>
        <taxon>Lactobacillales</taxon>
        <taxon>Aerococcaceae</taxon>
        <taxon>Falseniella</taxon>
    </lineage>
</organism>
<dbReference type="GO" id="GO:0009360">
    <property type="term" value="C:DNA polymerase III complex"/>
    <property type="evidence" value="ECO:0007669"/>
    <property type="project" value="InterPro"/>
</dbReference>
<dbReference type="SUPFAM" id="SSF48019">
    <property type="entry name" value="post-AAA+ oligomerization domain-like"/>
    <property type="match status" value="1"/>
</dbReference>
<dbReference type="SUPFAM" id="SSF52540">
    <property type="entry name" value="P-loop containing nucleoside triphosphate hydrolases"/>
    <property type="match status" value="1"/>
</dbReference>
<evidence type="ECO:0000256" key="4">
    <source>
        <dbReference type="ARBA" id="ARBA00022695"/>
    </source>
</evidence>